<name>A0A3N0EH50_SINP1</name>
<evidence type="ECO:0000256" key="1">
    <source>
        <dbReference type="PIRSR" id="PIRSR613078-1"/>
    </source>
</evidence>
<evidence type="ECO:0000313" key="3">
    <source>
        <dbReference type="EMBL" id="RNL87205.1"/>
    </source>
</evidence>
<dbReference type="Pfam" id="PF00300">
    <property type="entry name" value="His_Phos_1"/>
    <property type="match status" value="1"/>
</dbReference>
<dbReference type="SUPFAM" id="SSF53254">
    <property type="entry name" value="Phosphoglycerate mutase-like"/>
    <property type="match status" value="1"/>
</dbReference>
<evidence type="ECO:0000313" key="4">
    <source>
        <dbReference type="Proteomes" id="UP000267469"/>
    </source>
</evidence>
<dbReference type="GO" id="GO:0005737">
    <property type="term" value="C:cytoplasm"/>
    <property type="evidence" value="ECO:0007669"/>
    <property type="project" value="TreeGrafter"/>
</dbReference>
<dbReference type="InterPro" id="IPR013078">
    <property type="entry name" value="His_Pase_superF_clade-1"/>
</dbReference>
<proteinExistence type="predicted"/>
<reference evidence="3 4" key="1">
    <citation type="submission" date="2018-10" db="EMBL/GenBank/DDBJ databases">
        <title>Sinomicrobium pectinilyticum sp. nov., a pectinase-producing bacterium isolated from alkaline and saline soil, and emended description of the genus Sinomicrobium.</title>
        <authorList>
            <person name="Cheng B."/>
            <person name="Li C."/>
            <person name="Lai Q."/>
            <person name="Du M."/>
            <person name="Shao Z."/>
            <person name="Xu P."/>
            <person name="Yang C."/>
        </authorList>
    </citation>
    <scope>NUCLEOTIDE SEQUENCE [LARGE SCALE GENOMIC DNA]</scope>
    <source>
        <strain evidence="3 4">5DNS001</strain>
    </source>
</reference>
<sequence length="203" mass="22964">MLNIYLARHGETPFNADGNRYCGKTDVKLNEKGISQAENLRNLIRNIRFEAVYCSPLKRAYKTAVTAAPDQQILVDERLTELDFGRWEGKTRSEFIAEAPDLWHNWNTAPENHPAGGTGETASGLIQRLSSFMEELHTHHPEGNVLVVAHNAVNRFLIAHLIGLPLKNYRKIRQENSVLSCITYDINEGYILSKLNCKGVTNY</sequence>
<organism evidence="3 4">
    <name type="scientific">Sinomicrobium pectinilyticum</name>
    <dbReference type="NCBI Taxonomy" id="1084421"/>
    <lineage>
        <taxon>Bacteria</taxon>
        <taxon>Pseudomonadati</taxon>
        <taxon>Bacteroidota</taxon>
        <taxon>Flavobacteriia</taxon>
        <taxon>Flavobacteriales</taxon>
        <taxon>Flavobacteriaceae</taxon>
        <taxon>Sinomicrobium</taxon>
    </lineage>
</organism>
<dbReference type="Proteomes" id="UP000267469">
    <property type="component" value="Unassembled WGS sequence"/>
</dbReference>
<dbReference type="SMART" id="SM00855">
    <property type="entry name" value="PGAM"/>
    <property type="match status" value="1"/>
</dbReference>
<evidence type="ECO:0000256" key="2">
    <source>
        <dbReference type="PIRSR" id="PIRSR613078-2"/>
    </source>
</evidence>
<dbReference type="InterPro" id="IPR050275">
    <property type="entry name" value="PGM_Phosphatase"/>
</dbReference>
<dbReference type="CDD" id="cd07067">
    <property type="entry name" value="HP_PGM_like"/>
    <property type="match status" value="1"/>
</dbReference>
<feature type="binding site" evidence="2">
    <location>
        <position position="59"/>
    </location>
    <ligand>
        <name>substrate</name>
    </ligand>
</feature>
<keyword evidence="4" id="KW-1185">Reference proteome</keyword>
<dbReference type="PROSITE" id="PS00175">
    <property type="entry name" value="PG_MUTASE"/>
    <property type="match status" value="1"/>
</dbReference>
<dbReference type="Gene3D" id="3.40.50.1240">
    <property type="entry name" value="Phosphoglycerate mutase-like"/>
    <property type="match status" value="1"/>
</dbReference>
<dbReference type="GO" id="GO:0016791">
    <property type="term" value="F:phosphatase activity"/>
    <property type="evidence" value="ECO:0007669"/>
    <property type="project" value="TreeGrafter"/>
</dbReference>
<dbReference type="EMBL" id="RJTM01000072">
    <property type="protein sequence ID" value="RNL87205.1"/>
    <property type="molecule type" value="Genomic_DNA"/>
</dbReference>
<dbReference type="InterPro" id="IPR029033">
    <property type="entry name" value="His_PPase_superfam"/>
</dbReference>
<dbReference type="InterPro" id="IPR001345">
    <property type="entry name" value="PG/BPGM_mutase_AS"/>
</dbReference>
<feature type="binding site" evidence="2">
    <location>
        <begin position="8"/>
        <end position="15"/>
    </location>
    <ligand>
        <name>substrate</name>
    </ligand>
</feature>
<gene>
    <name evidence="3" type="ORF">ED312_10355</name>
</gene>
<dbReference type="AlphaFoldDB" id="A0A3N0EH50"/>
<dbReference type="RefSeq" id="WP_123215939.1">
    <property type="nucleotide sequence ID" value="NZ_RJTM01000072.1"/>
</dbReference>
<comment type="caution">
    <text evidence="3">The sequence shown here is derived from an EMBL/GenBank/DDBJ whole genome shotgun (WGS) entry which is preliminary data.</text>
</comment>
<dbReference type="PANTHER" id="PTHR48100:SF59">
    <property type="entry name" value="ADENOSYLCOBALAMIN_ALPHA-RIBAZOLE PHOSPHATASE"/>
    <property type="match status" value="1"/>
</dbReference>
<feature type="active site" description="Tele-phosphohistidine intermediate" evidence="1">
    <location>
        <position position="9"/>
    </location>
</feature>
<protein>
    <submittedName>
        <fullName evidence="3">Histidine phosphatase family protein</fullName>
    </submittedName>
</protein>
<accession>A0A3N0EH50</accession>
<dbReference type="PANTHER" id="PTHR48100">
    <property type="entry name" value="BROAD-SPECIFICITY PHOSPHATASE YOR283W-RELATED"/>
    <property type="match status" value="1"/>
</dbReference>
<dbReference type="PIRSF" id="PIRSF000709">
    <property type="entry name" value="6PFK_2-Ptase"/>
    <property type="match status" value="1"/>
</dbReference>
<dbReference type="OrthoDB" id="9782128at2"/>
<feature type="active site" description="Proton donor/acceptor" evidence="1">
    <location>
        <position position="81"/>
    </location>
</feature>